<dbReference type="Pfam" id="PF00440">
    <property type="entry name" value="TetR_N"/>
    <property type="match status" value="1"/>
</dbReference>
<dbReference type="InterPro" id="IPR050109">
    <property type="entry name" value="HTH-type_TetR-like_transc_reg"/>
</dbReference>
<evidence type="ECO:0000313" key="6">
    <source>
        <dbReference type="EMBL" id="GAA3390403.1"/>
    </source>
</evidence>
<dbReference type="EMBL" id="BAAAYN010000028">
    <property type="protein sequence ID" value="GAA3390403.1"/>
    <property type="molecule type" value="Genomic_DNA"/>
</dbReference>
<dbReference type="InterPro" id="IPR036271">
    <property type="entry name" value="Tet_transcr_reg_TetR-rel_C_sf"/>
</dbReference>
<dbReference type="PRINTS" id="PR00455">
    <property type="entry name" value="HTHTETR"/>
</dbReference>
<dbReference type="SUPFAM" id="SSF48498">
    <property type="entry name" value="Tetracyclin repressor-like, C-terminal domain"/>
    <property type="match status" value="1"/>
</dbReference>
<protein>
    <submittedName>
        <fullName evidence="6">TetR/AcrR family transcriptional regulator</fullName>
    </submittedName>
</protein>
<dbReference type="PROSITE" id="PS50977">
    <property type="entry name" value="HTH_TETR_2"/>
    <property type="match status" value="1"/>
</dbReference>
<dbReference type="Gene3D" id="1.10.357.10">
    <property type="entry name" value="Tetracycline Repressor, domain 2"/>
    <property type="match status" value="1"/>
</dbReference>
<dbReference type="InterPro" id="IPR049445">
    <property type="entry name" value="TetR_SbtR-like_C"/>
</dbReference>
<sequence>MPKLWDATIDEHRRTVEAAILDAAAAVIAEQGLATVTMSSIAQRAGIGRATLYKYFGDVDAIVTAWHERQVAEHLRQLEQAAATVGDPDERLQVVLRAYAELSGGPHDHGGPPAPGMLVALHGGAHVREALQRLRALIAEVIAAASATGAVRDDFPTAEMADYCLHALAAARVQHSSAARDRLVTLILDGLRPTTGGAPRTAEG</sequence>
<dbReference type="PANTHER" id="PTHR30055">
    <property type="entry name" value="HTH-TYPE TRANSCRIPTIONAL REGULATOR RUTR"/>
    <property type="match status" value="1"/>
</dbReference>
<organism evidence="6 7">
    <name type="scientific">Cryptosporangium minutisporangium</name>
    <dbReference type="NCBI Taxonomy" id="113569"/>
    <lineage>
        <taxon>Bacteria</taxon>
        <taxon>Bacillati</taxon>
        <taxon>Actinomycetota</taxon>
        <taxon>Actinomycetes</taxon>
        <taxon>Cryptosporangiales</taxon>
        <taxon>Cryptosporangiaceae</taxon>
        <taxon>Cryptosporangium</taxon>
    </lineage>
</organism>
<evidence type="ECO:0000256" key="4">
    <source>
        <dbReference type="PROSITE-ProRule" id="PRU00335"/>
    </source>
</evidence>
<feature type="DNA-binding region" description="H-T-H motif" evidence="4">
    <location>
        <begin position="37"/>
        <end position="56"/>
    </location>
</feature>
<keyword evidence="3" id="KW-0804">Transcription</keyword>
<dbReference type="Proteomes" id="UP001501676">
    <property type="component" value="Unassembled WGS sequence"/>
</dbReference>
<reference evidence="7" key="1">
    <citation type="journal article" date="2019" name="Int. J. Syst. Evol. Microbiol.">
        <title>The Global Catalogue of Microorganisms (GCM) 10K type strain sequencing project: providing services to taxonomists for standard genome sequencing and annotation.</title>
        <authorList>
            <consortium name="The Broad Institute Genomics Platform"/>
            <consortium name="The Broad Institute Genome Sequencing Center for Infectious Disease"/>
            <person name="Wu L."/>
            <person name="Ma J."/>
        </authorList>
    </citation>
    <scope>NUCLEOTIDE SEQUENCE [LARGE SCALE GENOMIC DNA]</scope>
    <source>
        <strain evidence="7">JCM 9458</strain>
    </source>
</reference>
<dbReference type="SUPFAM" id="SSF46689">
    <property type="entry name" value="Homeodomain-like"/>
    <property type="match status" value="1"/>
</dbReference>
<name>A0ABP6T114_9ACTN</name>
<accession>A0ABP6T114</accession>
<dbReference type="Pfam" id="PF21597">
    <property type="entry name" value="TetR_C_43"/>
    <property type="match status" value="1"/>
</dbReference>
<dbReference type="InterPro" id="IPR001647">
    <property type="entry name" value="HTH_TetR"/>
</dbReference>
<keyword evidence="1" id="KW-0805">Transcription regulation</keyword>
<comment type="caution">
    <text evidence="6">The sequence shown here is derived from an EMBL/GenBank/DDBJ whole genome shotgun (WGS) entry which is preliminary data.</text>
</comment>
<feature type="domain" description="HTH tetR-type" evidence="5">
    <location>
        <begin position="14"/>
        <end position="74"/>
    </location>
</feature>
<proteinExistence type="predicted"/>
<dbReference type="PANTHER" id="PTHR30055:SF234">
    <property type="entry name" value="HTH-TYPE TRANSCRIPTIONAL REGULATOR BETI"/>
    <property type="match status" value="1"/>
</dbReference>
<dbReference type="InterPro" id="IPR009057">
    <property type="entry name" value="Homeodomain-like_sf"/>
</dbReference>
<gene>
    <name evidence="6" type="ORF">GCM10020369_44220</name>
</gene>
<evidence type="ECO:0000256" key="2">
    <source>
        <dbReference type="ARBA" id="ARBA00023125"/>
    </source>
</evidence>
<evidence type="ECO:0000256" key="1">
    <source>
        <dbReference type="ARBA" id="ARBA00023015"/>
    </source>
</evidence>
<evidence type="ECO:0000259" key="5">
    <source>
        <dbReference type="PROSITE" id="PS50977"/>
    </source>
</evidence>
<evidence type="ECO:0000313" key="7">
    <source>
        <dbReference type="Proteomes" id="UP001501676"/>
    </source>
</evidence>
<keyword evidence="2 4" id="KW-0238">DNA-binding</keyword>
<dbReference type="RefSeq" id="WP_345730075.1">
    <property type="nucleotide sequence ID" value="NZ_BAAAYN010000028.1"/>
</dbReference>
<evidence type="ECO:0000256" key="3">
    <source>
        <dbReference type="ARBA" id="ARBA00023163"/>
    </source>
</evidence>
<keyword evidence="7" id="KW-1185">Reference proteome</keyword>